<name>A0A4Q2M6V3_9MICO</name>
<dbReference type="NCBIfam" id="TIGR03930">
    <property type="entry name" value="WXG100_ESAT6"/>
    <property type="match status" value="1"/>
</dbReference>
<comment type="similarity">
    <text evidence="1">Belongs to the WXG100 family.</text>
</comment>
<accession>A0A4Q2M6V3</accession>
<evidence type="ECO:0000313" key="4">
    <source>
        <dbReference type="Proteomes" id="UP000292686"/>
    </source>
</evidence>
<dbReference type="EMBL" id="JACCBI010000001">
    <property type="protein sequence ID" value="NYD67895.1"/>
    <property type="molecule type" value="Genomic_DNA"/>
</dbReference>
<dbReference type="AlphaFoldDB" id="A0A4Q2M6V3"/>
<keyword evidence="4" id="KW-1185">Reference proteome</keyword>
<evidence type="ECO:0000256" key="1">
    <source>
        <dbReference type="RuleBase" id="RU362001"/>
    </source>
</evidence>
<proteinExistence type="inferred from homology"/>
<dbReference type="Proteomes" id="UP000581087">
    <property type="component" value="Unassembled WGS sequence"/>
</dbReference>
<evidence type="ECO:0000313" key="3">
    <source>
        <dbReference type="EMBL" id="RXZ87935.1"/>
    </source>
</evidence>
<dbReference type="Proteomes" id="UP000292686">
    <property type="component" value="Unassembled WGS sequence"/>
</dbReference>
<dbReference type="RefSeq" id="WP_129172200.1">
    <property type="nucleotide sequence ID" value="NZ_JACCBI010000001.1"/>
</dbReference>
<evidence type="ECO:0000313" key="5">
    <source>
        <dbReference type="Proteomes" id="UP000581087"/>
    </source>
</evidence>
<dbReference type="Pfam" id="PF06013">
    <property type="entry name" value="WXG100"/>
    <property type="match status" value="1"/>
</dbReference>
<dbReference type="SUPFAM" id="SSF140453">
    <property type="entry name" value="EsxAB dimer-like"/>
    <property type="match status" value="1"/>
</dbReference>
<dbReference type="Gene3D" id="1.10.287.1060">
    <property type="entry name" value="ESAT-6-like"/>
    <property type="match status" value="1"/>
</dbReference>
<dbReference type="OrthoDB" id="4278078at2"/>
<gene>
    <name evidence="2" type="ORF">BJ972_002414</name>
    <name evidence="3" type="ORF">ESP50_01700</name>
</gene>
<reference evidence="2 5" key="2">
    <citation type="submission" date="2020-07" db="EMBL/GenBank/DDBJ databases">
        <title>Sequencing the genomes of 1000 actinobacteria strains.</title>
        <authorList>
            <person name="Klenk H.-P."/>
        </authorList>
    </citation>
    <scope>NUCLEOTIDE SEQUENCE [LARGE SCALE GENOMIC DNA]</scope>
    <source>
        <strain evidence="2 5">DSM 23870</strain>
    </source>
</reference>
<protein>
    <recommendedName>
        <fullName evidence="1">ESAT-6-like protein</fullName>
    </recommendedName>
</protein>
<dbReference type="InterPro" id="IPR036689">
    <property type="entry name" value="ESAT-6-like_sf"/>
</dbReference>
<organism evidence="3 4">
    <name type="scientific">Agromyces atrinae</name>
    <dbReference type="NCBI Taxonomy" id="592376"/>
    <lineage>
        <taxon>Bacteria</taxon>
        <taxon>Bacillati</taxon>
        <taxon>Actinomycetota</taxon>
        <taxon>Actinomycetes</taxon>
        <taxon>Micrococcales</taxon>
        <taxon>Microbacteriaceae</taxon>
        <taxon>Agromyces</taxon>
    </lineage>
</organism>
<dbReference type="InterPro" id="IPR010310">
    <property type="entry name" value="T7SS_ESAT-6-like"/>
</dbReference>
<comment type="caution">
    <text evidence="3">The sequence shown here is derived from an EMBL/GenBank/DDBJ whole genome shotgun (WGS) entry which is preliminary data.</text>
</comment>
<evidence type="ECO:0000313" key="2">
    <source>
        <dbReference type="EMBL" id="NYD67895.1"/>
    </source>
</evidence>
<reference evidence="3 4" key="1">
    <citation type="submission" date="2019-01" db="EMBL/GenBank/DDBJ databases">
        <title>Agromyces.</title>
        <authorList>
            <person name="Li J."/>
        </authorList>
    </citation>
    <scope>NUCLEOTIDE SEQUENCE [LARGE SCALE GENOMIC DNA]</scope>
    <source>
        <strain evidence="3 4">DSM 23870</strain>
    </source>
</reference>
<sequence>MSQRLVRRFGQLDGLVTLLDTSHSDIRTALDELDARVSELRGAWTGDATDAYARAHAEWEEALAELGDVLADAARVIQTTAERGRRTEERIAAKWGAR</sequence>
<dbReference type="EMBL" id="SDPM01000001">
    <property type="protein sequence ID" value="RXZ87935.1"/>
    <property type="molecule type" value="Genomic_DNA"/>
</dbReference>